<reference evidence="1 2" key="1">
    <citation type="submission" date="2021-05" db="EMBL/GenBank/DDBJ databases">
        <title>A novel Methanospirillum isolate from a pyrite-forming mixed culture.</title>
        <authorList>
            <person name="Bunk B."/>
            <person name="Sproer C."/>
            <person name="Spring S."/>
            <person name="Pester M."/>
        </authorList>
    </citation>
    <scope>NUCLEOTIDE SEQUENCE [LARGE SCALE GENOMIC DNA]</scope>
    <source>
        <strain evidence="1 2">J.3.6.1-F.2.7.3</strain>
    </source>
</reference>
<proteinExistence type="predicted"/>
<keyword evidence="2" id="KW-1185">Reference proteome</keyword>
<accession>A0A8E7B0R7</accession>
<dbReference type="Proteomes" id="UP000680656">
    <property type="component" value="Chromosome"/>
</dbReference>
<dbReference type="EMBL" id="CP075546">
    <property type="protein sequence ID" value="QVV88191.1"/>
    <property type="molecule type" value="Genomic_DNA"/>
</dbReference>
<evidence type="ECO:0000313" key="1">
    <source>
        <dbReference type="EMBL" id="QVV88191.1"/>
    </source>
</evidence>
<organism evidence="1 2">
    <name type="scientific">Methanospirillum purgamenti</name>
    <dbReference type="NCBI Taxonomy" id="2834276"/>
    <lineage>
        <taxon>Archaea</taxon>
        <taxon>Methanobacteriati</taxon>
        <taxon>Methanobacteriota</taxon>
        <taxon>Stenosarchaea group</taxon>
        <taxon>Methanomicrobia</taxon>
        <taxon>Methanomicrobiales</taxon>
        <taxon>Methanospirillaceae</taxon>
        <taxon>Methanospirillum</taxon>
    </lineage>
</organism>
<name>A0A8E7B0R7_9EURY</name>
<dbReference type="KEGG" id="mrtj:KHC33_12745"/>
<dbReference type="AlphaFoldDB" id="A0A8E7B0R7"/>
<gene>
    <name evidence="1" type="ORF">KHC33_12745</name>
</gene>
<dbReference type="RefSeq" id="WP_214419008.1">
    <property type="nucleotide sequence ID" value="NZ_CP075546.1"/>
</dbReference>
<sequence length="97" mass="11124">MKAELSDEVLYAVYSVTRKPSFVVSRRKIEDEINRNPYLYPCLSSATSVSRRRVIGTVMNRHFPVWGCELKSPCHVTAWSLLCEFPGVLREIEDVSC</sequence>
<evidence type="ECO:0000313" key="2">
    <source>
        <dbReference type="Proteomes" id="UP000680656"/>
    </source>
</evidence>
<dbReference type="GeneID" id="65098067"/>
<protein>
    <submittedName>
        <fullName evidence="1">Uncharacterized protein</fullName>
    </submittedName>
</protein>